<dbReference type="Proteomes" id="UP001228049">
    <property type="component" value="Unassembled WGS sequence"/>
</dbReference>
<comment type="caution">
    <text evidence="1">The sequence shown here is derived from an EMBL/GenBank/DDBJ whole genome shotgun (WGS) entry which is preliminary data.</text>
</comment>
<keyword evidence="2" id="KW-1185">Reference proteome</keyword>
<protein>
    <submittedName>
        <fullName evidence="1">50S ribosomal protein L18</fullName>
    </submittedName>
</protein>
<gene>
    <name evidence="1" type="ORF">KUDE01_026307</name>
</gene>
<name>A0AAD9BBK6_DISEL</name>
<organism evidence="1 2">
    <name type="scientific">Dissostichus eleginoides</name>
    <name type="common">Patagonian toothfish</name>
    <name type="synonym">Dissostichus amissus</name>
    <dbReference type="NCBI Taxonomy" id="100907"/>
    <lineage>
        <taxon>Eukaryota</taxon>
        <taxon>Metazoa</taxon>
        <taxon>Chordata</taxon>
        <taxon>Craniata</taxon>
        <taxon>Vertebrata</taxon>
        <taxon>Euteleostomi</taxon>
        <taxon>Actinopterygii</taxon>
        <taxon>Neopterygii</taxon>
        <taxon>Teleostei</taxon>
        <taxon>Neoteleostei</taxon>
        <taxon>Acanthomorphata</taxon>
        <taxon>Eupercaria</taxon>
        <taxon>Perciformes</taxon>
        <taxon>Notothenioidei</taxon>
        <taxon>Nototheniidae</taxon>
        <taxon>Dissostichus</taxon>
    </lineage>
</organism>
<reference evidence="1" key="1">
    <citation type="submission" date="2023-04" db="EMBL/GenBank/DDBJ databases">
        <title>Chromosome-level genome of Chaenocephalus aceratus.</title>
        <authorList>
            <person name="Park H."/>
        </authorList>
    </citation>
    <scope>NUCLEOTIDE SEQUENCE</scope>
    <source>
        <strain evidence="1">DE</strain>
        <tissue evidence="1">Muscle</tissue>
    </source>
</reference>
<dbReference type="AlphaFoldDB" id="A0AAD9BBK6"/>
<dbReference type="GO" id="GO:0005840">
    <property type="term" value="C:ribosome"/>
    <property type="evidence" value="ECO:0007669"/>
    <property type="project" value="UniProtKB-KW"/>
</dbReference>
<evidence type="ECO:0000313" key="1">
    <source>
        <dbReference type="EMBL" id="KAK1880785.1"/>
    </source>
</evidence>
<proteinExistence type="predicted"/>
<dbReference type="EMBL" id="JASDAP010000025">
    <property type="protein sequence ID" value="KAK1880785.1"/>
    <property type="molecule type" value="Genomic_DNA"/>
</dbReference>
<sequence length="110" mass="12520">MAEQDDSLMEGGAARYKLDNTKTPCYIRHYIPTDRDPFLWLTLQNEPSHHYLIIINYKTLEIRAALTCDTKGISVCSTERVLISSPESKLVLPHGDEAIPAELPHNARHY</sequence>
<evidence type="ECO:0000313" key="2">
    <source>
        <dbReference type="Proteomes" id="UP001228049"/>
    </source>
</evidence>
<accession>A0AAD9BBK6</accession>
<keyword evidence="1" id="KW-0689">Ribosomal protein</keyword>
<keyword evidence="1" id="KW-0687">Ribonucleoprotein</keyword>